<dbReference type="SUPFAM" id="SSF52151">
    <property type="entry name" value="FabD/lysophospholipase-like"/>
    <property type="match status" value="1"/>
</dbReference>
<comment type="similarity">
    <text evidence="1">Belongs to the PLPL family.</text>
</comment>
<evidence type="ECO:0000256" key="6">
    <source>
        <dbReference type="SAM" id="MobiDB-lite"/>
    </source>
</evidence>
<dbReference type="EMBL" id="BRYB01000624">
    <property type="protein sequence ID" value="GMI34181.1"/>
    <property type="molecule type" value="Genomic_DNA"/>
</dbReference>
<dbReference type="InterPro" id="IPR050301">
    <property type="entry name" value="NTE"/>
</dbReference>
<dbReference type="Gene3D" id="3.40.1090.10">
    <property type="entry name" value="Cytosolic phospholipase A2 catalytic domain"/>
    <property type="match status" value="2"/>
</dbReference>
<feature type="active site" description="Nucleophile" evidence="5">
    <location>
        <position position="173"/>
    </location>
</feature>
<keyword evidence="4 5" id="KW-0443">Lipid metabolism</keyword>
<proteinExistence type="inferred from homology"/>
<evidence type="ECO:0000256" key="5">
    <source>
        <dbReference type="PROSITE-ProRule" id="PRU01161"/>
    </source>
</evidence>
<feature type="non-terminal residue" evidence="8">
    <location>
        <position position="1"/>
    </location>
</feature>
<feature type="short sequence motif" description="GXSXG" evidence="5">
    <location>
        <begin position="171"/>
        <end position="175"/>
    </location>
</feature>
<gene>
    <name evidence="8" type="ORF">TeGR_g7903</name>
</gene>
<dbReference type="PROSITE" id="PS51635">
    <property type="entry name" value="PNPLA"/>
    <property type="match status" value="1"/>
</dbReference>
<dbReference type="InterPro" id="IPR016035">
    <property type="entry name" value="Acyl_Trfase/lysoPLipase"/>
</dbReference>
<evidence type="ECO:0000256" key="2">
    <source>
        <dbReference type="ARBA" id="ARBA00022801"/>
    </source>
</evidence>
<accession>A0ABQ6MWA3</accession>
<keyword evidence="2 5" id="KW-0378">Hydrolase</keyword>
<feature type="region of interest" description="Disordered" evidence="6">
    <location>
        <begin position="490"/>
        <end position="518"/>
    </location>
</feature>
<dbReference type="Proteomes" id="UP001165060">
    <property type="component" value="Unassembled WGS sequence"/>
</dbReference>
<feature type="domain" description="PNPLA" evidence="7">
    <location>
        <begin position="140"/>
        <end position="332"/>
    </location>
</feature>
<name>A0ABQ6MWA3_9STRA</name>
<dbReference type="Pfam" id="PF01734">
    <property type="entry name" value="Patatin"/>
    <property type="match status" value="1"/>
</dbReference>
<comment type="caution">
    <text evidence="5">Lacks conserved residue(s) required for the propagation of feature annotation.</text>
</comment>
<feature type="region of interest" description="Disordered" evidence="6">
    <location>
        <begin position="532"/>
        <end position="578"/>
    </location>
</feature>
<sequence length="578" mass="62602">PPQPPQPLQKYIVTDFIEEVCTTLRWITDRCCDDEPGGGEFFDTPAGENSSTLLHWATLGLVGGSSGSGDTTPLSRSSSGASSPVPPPREAPSPGSPAAGTRAAATSVPRGEGGPKLKSKSNLVAMFLKRARAAYGRTALCLSGGAAMGTYHFGIVKALHDEGILPHIISGTSAGAVVGAFVGCRTDDEIDRDLTAGTLEKNLKSFGKTWPECLRNLWTNGHLFENEYWMQQIAWFAGGDMTFEEAYKKTGRILCITLSATTKKAPPVLLNYVTSPNVVIGSAVCASAAVPGFVRAMRLQTKGPDGVVRTPDKGQLYYDGSIEQDIPTAGLAEMFNCQFFLAAQANPHIIPFFYSNKGDVGKPSRWSVGYNEESWRGGYLLSALELYLKISMRAKFQFLNEIEAAVSFTGTLMTQNNWGSATSDDTTTTMVPEVDVDFFFKIIQDPSLADLKRYLQGGQVAAFEKTSLLKTHYSIAKTLNECLAKLSEHTGSSDIPAEARADRAVRQRRSSKTLSRPARGMSSFVFATIEEHGEMTVGDEEDEDSSPYKGVHSHARTPSLRSRESSRDNLKDMVEEGP</sequence>
<feature type="compositionally biased region" description="Low complexity" evidence="6">
    <location>
        <begin position="68"/>
        <end position="83"/>
    </location>
</feature>
<keyword evidence="3 5" id="KW-0442">Lipid degradation</keyword>
<dbReference type="PANTHER" id="PTHR14226">
    <property type="entry name" value="NEUROPATHY TARGET ESTERASE/SWISS CHEESE D.MELANOGASTER"/>
    <property type="match status" value="1"/>
</dbReference>
<keyword evidence="9" id="KW-1185">Reference proteome</keyword>
<evidence type="ECO:0000256" key="4">
    <source>
        <dbReference type="ARBA" id="ARBA00023098"/>
    </source>
</evidence>
<feature type="compositionally biased region" description="Low complexity" evidence="6">
    <location>
        <begin position="96"/>
        <end position="109"/>
    </location>
</feature>
<feature type="compositionally biased region" description="Basic and acidic residues" evidence="6">
    <location>
        <begin position="561"/>
        <end position="578"/>
    </location>
</feature>
<protein>
    <recommendedName>
        <fullName evidence="7">PNPLA domain-containing protein</fullName>
    </recommendedName>
</protein>
<dbReference type="PANTHER" id="PTHR14226:SF66">
    <property type="entry name" value="TRIACYLGLYCEROL LIPASE PTL2"/>
    <property type="match status" value="1"/>
</dbReference>
<feature type="region of interest" description="Disordered" evidence="6">
    <location>
        <begin position="65"/>
        <end position="117"/>
    </location>
</feature>
<feature type="compositionally biased region" description="Pro residues" evidence="6">
    <location>
        <begin position="84"/>
        <end position="95"/>
    </location>
</feature>
<evidence type="ECO:0000259" key="7">
    <source>
        <dbReference type="PROSITE" id="PS51635"/>
    </source>
</evidence>
<comment type="caution">
    <text evidence="8">The sequence shown here is derived from an EMBL/GenBank/DDBJ whole genome shotgun (WGS) entry which is preliminary data.</text>
</comment>
<organism evidence="8 9">
    <name type="scientific">Tetraparma gracilis</name>
    <dbReference type="NCBI Taxonomy" id="2962635"/>
    <lineage>
        <taxon>Eukaryota</taxon>
        <taxon>Sar</taxon>
        <taxon>Stramenopiles</taxon>
        <taxon>Ochrophyta</taxon>
        <taxon>Bolidophyceae</taxon>
        <taxon>Parmales</taxon>
        <taxon>Triparmaceae</taxon>
        <taxon>Tetraparma</taxon>
    </lineage>
</organism>
<evidence type="ECO:0000313" key="8">
    <source>
        <dbReference type="EMBL" id="GMI34181.1"/>
    </source>
</evidence>
<evidence type="ECO:0000256" key="3">
    <source>
        <dbReference type="ARBA" id="ARBA00022963"/>
    </source>
</evidence>
<dbReference type="InterPro" id="IPR002641">
    <property type="entry name" value="PNPLA_dom"/>
</dbReference>
<feature type="active site" description="Proton acceptor" evidence="5">
    <location>
        <position position="319"/>
    </location>
</feature>
<reference evidence="8 9" key="1">
    <citation type="journal article" date="2023" name="Commun. Biol.">
        <title>Genome analysis of Parmales, the sister group of diatoms, reveals the evolutionary specialization of diatoms from phago-mixotrophs to photoautotrophs.</title>
        <authorList>
            <person name="Ban H."/>
            <person name="Sato S."/>
            <person name="Yoshikawa S."/>
            <person name="Yamada K."/>
            <person name="Nakamura Y."/>
            <person name="Ichinomiya M."/>
            <person name="Sato N."/>
            <person name="Blanc-Mathieu R."/>
            <person name="Endo H."/>
            <person name="Kuwata A."/>
            <person name="Ogata H."/>
        </authorList>
    </citation>
    <scope>NUCLEOTIDE SEQUENCE [LARGE SCALE GENOMIC DNA]</scope>
</reference>
<evidence type="ECO:0000313" key="9">
    <source>
        <dbReference type="Proteomes" id="UP001165060"/>
    </source>
</evidence>
<evidence type="ECO:0000256" key="1">
    <source>
        <dbReference type="ARBA" id="ARBA00006104"/>
    </source>
</evidence>